<dbReference type="Proteomes" id="UP001164250">
    <property type="component" value="Chromosome 7"/>
</dbReference>
<accession>A0ACC1B4K4</accession>
<dbReference type="EMBL" id="CM047903">
    <property type="protein sequence ID" value="KAJ0093829.1"/>
    <property type="molecule type" value="Genomic_DNA"/>
</dbReference>
<evidence type="ECO:0000313" key="1">
    <source>
        <dbReference type="EMBL" id="KAJ0093829.1"/>
    </source>
</evidence>
<sequence length="106" mass="11773">MSPQPSSSDVSSITTGETNQYMDVKGEPIESFENFPEIDESFWSKAFSSAVDGNSNSTNEIIQLQSSFPMVEPGYNCSPKVVDDCMDFWYNVFLTTGDESTLTPLF</sequence>
<comment type="caution">
    <text evidence="1">The sequence shown here is derived from an EMBL/GenBank/DDBJ whole genome shotgun (WGS) entry which is preliminary data.</text>
</comment>
<evidence type="ECO:0000313" key="2">
    <source>
        <dbReference type="Proteomes" id="UP001164250"/>
    </source>
</evidence>
<organism evidence="1 2">
    <name type="scientific">Pistacia atlantica</name>
    <dbReference type="NCBI Taxonomy" id="434234"/>
    <lineage>
        <taxon>Eukaryota</taxon>
        <taxon>Viridiplantae</taxon>
        <taxon>Streptophyta</taxon>
        <taxon>Embryophyta</taxon>
        <taxon>Tracheophyta</taxon>
        <taxon>Spermatophyta</taxon>
        <taxon>Magnoliopsida</taxon>
        <taxon>eudicotyledons</taxon>
        <taxon>Gunneridae</taxon>
        <taxon>Pentapetalae</taxon>
        <taxon>rosids</taxon>
        <taxon>malvids</taxon>
        <taxon>Sapindales</taxon>
        <taxon>Anacardiaceae</taxon>
        <taxon>Pistacia</taxon>
    </lineage>
</organism>
<keyword evidence="2" id="KW-1185">Reference proteome</keyword>
<proteinExistence type="predicted"/>
<gene>
    <name evidence="1" type="ORF">Patl1_25591</name>
</gene>
<reference evidence="2" key="1">
    <citation type="journal article" date="2023" name="G3 (Bethesda)">
        <title>Genome assembly and association tests identify interacting loci associated with vigor, precocity, and sex in interspecific pistachio rootstocks.</title>
        <authorList>
            <person name="Palmer W."/>
            <person name="Jacygrad E."/>
            <person name="Sagayaradj S."/>
            <person name="Cavanaugh K."/>
            <person name="Han R."/>
            <person name="Bertier L."/>
            <person name="Beede B."/>
            <person name="Kafkas S."/>
            <person name="Golino D."/>
            <person name="Preece J."/>
            <person name="Michelmore R."/>
        </authorList>
    </citation>
    <scope>NUCLEOTIDE SEQUENCE [LARGE SCALE GENOMIC DNA]</scope>
</reference>
<name>A0ACC1B4K4_9ROSI</name>
<protein>
    <submittedName>
        <fullName evidence="1">Uncharacterized protein</fullName>
    </submittedName>
</protein>